<reference evidence="3 4" key="1">
    <citation type="submission" date="2023-10" db="EMBL/GenBank/DDBJ databases">
        <title>Sorlinia euscelidii gen. nov., sp. nov., an acetic acid bacteria isolated from the gut of Euscelidius variegatus emitter.</title>
        <authorList>
            <person name="Michoud G."/>
            <person name="Marasco R."/>
            <person name="Seferji K."/>
            <person name="Gonella E."/>
            <person name="Garuglieri E."/>
            <person name="Alma A."/>
            <person name="Mapelli F."/>
            <person name="Borin S."/>
            <person name="Daffonchio D."/>
            <person name="Crotti E."/>
        </authorList>
    </citation>
    <scope>NUCLEOTIDE SEQUENCE [LARGE SCALE GENOMIC DNA]</scope>
    <source>
        <strain evidence="3 4">EV16P</strain>
    </source>
</reference>
<dbReference type="RefSeq" id="WP_394818744.1">
    <property type="nucleotide sequence ID" value="NZ_JAWJZY010000001.1"/>
</dbReference>
<evidence type="ECO:0000259" key="1">
    <source>
        <dbReference type="Pfam" id="PF18863"/>
    </source>
</evidence>
<proteinExistence type="predicted"/>
<evidence type="ECO:0000259" key="2">
    <source>
        <dbReference type="Pfam" id="PF22809"/>
    </source>
</evidence>
<accession>A0ABU7TZ23</accession>
<dbReference type="EMBL" id="JAWJZY010000001">
    <property type="protein sequence ID" value="MEE8657740.1"/>
    <property type="molecule type" value="Genomic_DNA"/>
</dbReference>
<dbReference type="NCBIfam" id="NF046078">
    <property type="entry name" value="STM4504_CBY0614"/>
    <property type="match status" value="1"/>
</dbReference>
<feature type="domain" description="HEPN AbiJ-N-terminal" evidence="1">
    <location>
        <begin position="6"/>
        <end position="169"/>
    </location>
</feature>
<keyword evidence="4" id="KW-1185">Reference proteome</keyword>
<sequence length="305" mass="35060">MAITDLYFKRKKRERGEISDVYSYDQLPNSLKVQIIKIIWDVVGDVNSPYGDASFQFYKDIDSILSRELGRFSISRGADSLQEDLFNFFLEETDLELSLSFVELVFSNMRFVRSRPIYPSPMGSPLTVAGAVEELNGRFDEHGIGYKFESDMIIRVDSQFMHSEVVKPVLKLLSDQKFNGANNEFIKAHEHYRHKRYEECINEASKAFESTMKSICASRGWKVESTDATKKLVETLFKNQLLPEYLETYFTSLQTLLRNGVTSVRNKTAAHGQGPEIRDVPEYLARYTLHLTASNILFLVDAARR</sequence>
<comment type="caution">
    <text evidence="3">The sequence shown here is derived from an EMBL/GenBank/DDBJ whole genome shotgun (WGS) entry which is preliminary data.</text>
</comment>
<evidence type="ECO:0000313" key="4">
    <source>
        <dbReference type="Proteomes" id="UP001312908"/>
    </source>
</evidence>
<name>A0ABU7TZ23_9PROT</name>
<dbReference type="InterPro" id="IPR054280">
    <property type="entry name" value="DUF7014"/>
</dbReference>
<gene>
    <name evidence="3" type="ORF">DOFOFD_01760</name>
</gene>
<dbReference type="InterPro" id="IPR049503">
    <property type="entry name" value="AbiJ_NTD4"/>
</dbReference>
<feature type="domain" description="DUF7014" evidence="2">
    <location>
        <begin position="174"/>
        <end position="301"/>
    </location>
</feature>
<organism evidence="3 4">
    <name type="scientific">Sorlinia euscelidii</name>
    <dbReference type="NCBI Taxonomy" id="3081148"/>
    <lineage>
        <taxon>Bacteria</taxon>
        <taxon>Pseudomonadati</taxon>
        <taxon>Pseudomonadota</taxon>
        <taxon>Alphaproteobacteria</taxon>
        <taxon>Acetobacterales</taxon>
        <taxon>Acetobacteraceae</taxon>
        <taxon>Sorlinia</taxon>
    </lineage>
</organism>
<dbReference type="Pfam" id="PF22809">
    <property type="entry name" value="DUF7014"/>
    <property type="match status" value="1"/>
</dbReference>
<evidence type="ECO:0000313" key="3">
    <source>
        <dbReference type="EMBL" id="MEE8657740.1"/>
    </source>
</evidence>
<protein>
    <submittedName>
        <fullName evidence="3">Abi-C domain-containing protein</fullName>
    </submittedName>
</protein>
<dbReference type="Proteomes" id="UP001312908">
    <property type="component" value="Unassembled WGS sequence"/>
</dbReference>
<dbReference type="Pfam" id="PF18863">
    <property type="entry name" value="AbiJ_NTD4"/>
    <property type="match status" value="1"/>
</dbReference>